<name>A0ACB8I229_CITSI</name>
<dbReference type="Proteomes" id="UP000829398">
    <property type="component" value="Chromosome 9"/>
</dbReference>
<organism evidence="1 2">
    <name type="scientific">Citrus sinensis</name>
    <name type="common">Sweet orange</name>
    <name type="synonym">Citrus aurantium var. sinensis</name>
    <dbReference type="NCBI Taxonomy" id="2711"/>
    <lineage>
        <taxon>Eukaryota</taxon>
        <taxon>Viridiplantae</taxon>
        <taxon>Streptophyta</taxon>
        <taxon>Embryophyta</taxon>
        <taxon>Tracheophyta</taxon>
        <taxon>Spermatophyta</taxon>
        <taxon>Magnoliopsida</taxon>
        <taxon>eudicotyledons</taxon>
        <taxon>Gunneridae</taxon>
        <taxon>Pentapetalae</taxon>
        <taxon>rosids</taxon>
        <taxon>malvids</taxon>
        <taxon>Sapindales</taxon>
        <taxon>Rutaceae</taxon>
        <taxon>Aurantioideae</taxon>
        <taxon>Citrus</taxon>
    </lineage>
</organism>
<gene>
    <name evidence="1" type="ORF">KPL71_026821</name>
</gene>
<reference evidence="2" key="1">
    <citation type="journal article" date="2023" name="Hortic. Res.">
        <title>A chromosome-level phased genome enabling allele-level studies in sweet orange: a case study on citrus Huanglongbing tolerance.</title>
        <authorList>
            <person name="Wu B."/>
            <person name="Yu Q."/>
            <person name="Deng Z."/>
            <person name="Duan Y."/>
            <person name="Luo F."/>
            <person name="Gmitter F. Jr."/>
        </authorList>
    </citation>
    <scope>NUCLEOTIDE SEQUENCE [LARGE SCALE GENOMIC DNA]</scope>
    <source>
        <strain evidence="2">cv. Valencia</strain>
    </source>
</reference>
<evidence type="ECO:0000313" key="2">
    <source>
        <dbReference type="Proteomes" id="UP000829398"/>
    </source>
</evidence>
<evidence type="ECO:0000313" key="1">
    <source>
        <dbReference type="EMBL" id="KAH9681091.1"/>
    </source>
</evidence>
<comment type="caution">
    <text evidence="1">The sequence shown here is derived from an EMBL/GenBank/DDBJ whole genome shotgun (WGS) entry which is preliminary data.</text>
</comment>
<proteinExistence type="predicted"/>
<sequence>MGTSKFEVEKFTGENDFHLWQLKMRALLVHQGLEETLGDPRSEKKTSKLSDDEMRDALDKAHSTLILSLGDGVLREVGDQTTAAGLWKKLEDLYTKKSLTKRLCTKKRLYTLQIEEGSSLATHIDSFNRIILDLEDINVSLEDEDKAIILLSSLPPSYEHFVDTLLYERQSISMADVKDSLSSKEVTKKAETKAGEGLMARGRPGKKDYNKGKKKDKSKSKNKNLKCFHCHKEGHFKRDFPDRKNKGKEGHGKNGDAAVASEDEGYDSAGVLLASETQTNSKWILDSGCSYHMCPDQNLFTTYNAFNGGEVLMGNNTMCKVVRGSIVVMKGNKQNGLYVLQGTTVTGDVSISASLVLDKTLIWHLRLGHMSEKGLKILEKQGVLGDDKLGSLEFCESGRKIRRLRTDNGLEFCNKQFDDFCKLNGIARHKTVSYTPQQNGLAERMNRTLMDKVRCLLIHSKLPQTLWAETLMTTCYLVNRSPSSALNFKTPVEMWLGRATNYSNLKIFGCPAYAHVNQGKLEPRALKCEFLGYPEEMLMKGHQKNPAKPEGGLDSQGQHFKVEFKGKSALDSNDEAEDMEREDAEDISEASGTHIDIQDYQLARDRQRGVIKTPKRFAYADLIAYALTAAHELDNDEPKSYREAVLGKDADKWIKARKDEMDSLHKNNTWKLVKRPENKRVVGCKWVYKVKQGIPGVESMRYKARLVAKGYTQREGIDFTEVYSPVVRHTSIRMILALVAVHSMHLEHMDVKTAFLHGELEEKIVMSQPEGFEDQSNGDWEEYIRRVLDKFDMTTAKPVQTPLPAHFRLSEQQCPITYTDKSEMIKIPYASAVGCLMYAMVLTRPDITHAVSVVSRYMSNPGKEHWKAVRWILRYLRGTSGHGLIYGGQRIDDSLIVGYVDADYAGDLDRRRSLTGYLFTFNNCTINWKSQLQSVVALSTTEAEYKAAAEAMKEAI</sequence>
<keyword evidence="2" id="KW-1185">Reference proteome</keyword>
<dbReference type="EMBL" id="CM039178">
    <property type="protein sequence ID" value="KAH9681091.1"/>
    <property type="molecule type" value="Genomic_DNA"/>
</dbReference>
<protein>
    <submittedName>
        <fullName evidence="1">Uncharacterized protein</fullName>
    </submittedName>
</protein>
<accession>A0ACB8I229</accession>